<proteinExistence type="predicted"/>
<evidence type="ECO:0000256" key="1">
    <source>
        <dbReference type="ARBA" id="ARBA00023319"/>
    </source>
</evidence>
<feature type="domain" description="Fibronectin type-III" evidence="2">
    <location>
        <begin position="43"/>
        <end position="85"/>
    </location>
</feature>
<dbReference type="SUPFAM" id="SSF49265">
    <property type="entry name" value="Fibronectin type III"/>
    <property type="match status" value="1"/>
</dbReference>
<comment type="caution">
    <text evidence="3">The sequence shown here is derived from an EMBL/GenBank/DDBJ whole genome shotgun (WGS) entry which is preliminary data.</text>
</comment>
<gene>
    <name evidence="3" type="ORF">M9458_020457</name>
</gene>
<dbReference type="AlphaFoldDB" id="A0ABD0QFN3"/>
<dbReference type="EMBL" id="JAMKFB020000009">
    <property type="protein sequence ID" value="KAL0184761.1"/>
    <property type="molecule type" value="Genomic_DNA"/>
</dbReference>
<reference evidence="3 4" key="1">
    <citation type="submission" date="2024-05" db="EMBL/GenBank/DDBJ databases">
        <title>Genome sequencing and assembly of Indian major carp, Cirrhinus mrigala (Hamilton, 1822).</title>
        <authorList>
            <person name="Mohindra V."/>
            <person name="Chowdhury L.M."/>
            <person name="Lal K."/>
            <person name="Jena J.K."/>
        </authorList>
    </citation>
    <scope>NUCLEOTIDE SEQUENCE [LARGE SCALE GENOMIC DNA]</scope>
    <source>
        <strain evidence="3">CM1030</strain>
        <tissue evidence="3">Blood</tissue>
    </source>
</reference>
<sequence length="85" mass="9355">DFRVTGLTEGLEYEFRVMAINLAGVGRPSPATEPMVALDPIDAPGKPDVISITRSTVTLQWTEPQYDGGHRLTGYIVERRDLPAK</sequence>
<dbReference type="CDD" id="cd00063">
    <property type="entry name" value="FN3"/>
    <property type="match status" value="2"/>
</dbReference>
<accession>A0ABD0QFN3</accession>
<evidence type="ECO:0000313" key="3">
    <source>
        <dbReference type="EMBL" id="KAL0184761.1"/>
    </source>
</evidence>
<dbReference type="InterPro" id="IPR013783">
    <property type="entry name" value="Ig-like_fold"/>
</dbReference>
<keyword evidence="4" id="KW-1185">Reference proteome</keyword>
<evidence type="ECO:0000313" key="4">
    <source>
        <dbReference type="Proteomes" id="UP001529510"/>
    </source>
</evidence>
<organism evidence="3 4">
    <name type="scientific">Cirrhinus mrigala</name>
    <name type="common">Mrigala</name>
    <dbReference type="NCBI Taxonomy" id="683832"/>
    <lineage>
        <taxon>Eukaryota</taxon>
        <taxon>Metazoa</taxon>
        <taxon>Chordata</taxon>
        <taxon>Craniata</taxon>
        <taxon>Vertebrata</taxon>
        <taxon>Euteleostomi</taxon>
        <taxon>Actinopterygii</taxon>
        <taxon>Neopterygii</taxon>
        <taxon>Teleostei</taxon>
        <taxon>Ostariophysi</taxon>
        <taxon>Cypriniformes</taxon>
        <taxon>Cyprinidae</taxon>
        <taxon>Labeoninae</taxon>
        <taxon>Labeonini</taxon>
        <taxon>Cirrhinus</taxon>
    </lineage>
</organism>
<dbReference type="InterPro" id="IPR003961">
    <property type="entry name" value="FN3_dom"/>
</dbReference>
<dbReference type="Proteomes" id="UP001529510">
    <property type="component" value="Unassembled WGS sequence"/>
</dbReference>
<dbReference type="Gene3D" id="2.60.40.10">
    <property type="entry name" value="Immunoglobulins"/>
    <property type="match status" value="2"/>
</dbReference>
<feature type="domain" description="Fibronectin type-III" evidence="2">
    <location>
        <begin position="1"/>
        <end position="40"/>
    </location>
</feature>
<dbReference type="PANTHER" id="PTHR14340:SF13">
    <property type="entry name" value="TITIN"/>
    <property type="match status" value="1"/>
</dbReference>
<dbReference type="InterPro" id="IPR036116">
    <property type="entry name" value="FN3_sf"/>
</dbReference>
<feature type="non-terminal residue" evidence="3">
    <location>
        <position position="1"/>
    </location>
</feature>
<evidence type="ECO:0000259" key="2">
    <source>
        <dbReference type="PROSITE" id="PS50853"/>
    </source>
</evidence>
<feature type="non-terminal residue" evidence="3">
    <location>
        <position position="85"/>
    </location>
</feature>
<name>A0ABD0QFN3_CIRMR</name>
<dbReference type="PROSITE" id="PS50853">
    <property type="entry name" value="FN3"/>
    <property type="match status" value="2"/>
</dbReference>
<protein>
    <recommendedName>
        <fullName evidence="2">Fibronectin type-III domain-containing protein</fullName>
    </recommendedName>
</protein>
<keyword evidence="1" id="KW-0393">Immunoglobulin domain</keyword>
<dbReference type="PANTHER" id="PTHR14340">
    <property type="entry name" value="MICROFIBRIL-ASSOCIATED GLYCOPROTEIN 3"/>
    <property type="match status" value="1"/>
</dbReference>